<dbReference type="InterPro" id="IPR015422">
    <property type="entry name" value="PyrdxlP-dep_Trfase_small"/>
</dbReference>
<dbReference type="PROSITE" id="PS00600">
    <property type="entry name" value="AA_TRANSFER_CLASS_3"/>
    <property type="match status" value="1"/>
</dbReference>
<evidence type="ECO:0008006" key="6">
    <source>
        <dbReference type="Google" id="ProtNLM"/>
    </source>
</evidence>
<gene>
    <name evidence="5" type="ORF">LCGC14_0276990</name>
</gene>
<dbReference type="GO" id="GO:0042802">
    <property type="term" value="F:identical protein binding"/>
    <property type="evidence" value="ECO:0007669"/>
    <property type="project" value="TreeGrafter"/>
</dbReference>
<dbReference type="GO" id="GO:0008483">
    <property type="term" value="F:transaminase activity"/>
    <property type="evidence" value="ECO:0007669"/>
    <property type="project" value="UniProtKB-KW"/>
</dbReference>
<dbReference type="NCBIfam" id="NF002325">
    <property type="entry name" value="PRK01278.1"/>
    <property type="match status" value="1"/>
</dbReference>
<protein>
    <recommendedName>
        <fullName evidence="6">Acetylornithine transaminase</fullName>
    </recommendedName>
</protein>
<comment type="cofactor">
    <cofactor evidence="1">
        <name>pyridoxal 5'-phosphate</name>
        <dbReference type="ChEBI" id="CHEBI:597326"/>
    </cofactor>
</comment>
<evidence type="ECO:0000256" key="1">
    <source>
        <dbReference type="ARBA" id="ARBA00001933"/>
    </source>
</evidence>
<dbReference type="EMBL" id="LAZR01000157">
    <property type="protein sequence ID" value="KKN85571.1"/>
    <property type="molecule type" value="Genomic_DNA"/>
</dbReference>
<dbReference type="NCBIfam" id="TIGR00707">
    <property type="entry name" value="argD"/>
    <property type="match status" value="1"/>
</dbReference>
<keyword evidence="4" id="KW-0663">Pyridoxal phosphate</keyword>
<proteinExistence type="inferred from homology"/>
<dbReference type="InterPro" id="IPR050103">
    <property type="entry name" value="Class-III_PLP-dep_AT"/>
</dbReference>
<dbReference type="InterPro" id="IPR049704">
    <property type="entry name" value="Aminotrans_3_PPA_site"/>
</dbReference>
<dbReference type="PANTHER" id="PTHR11986:SF113">
    <property type="entry name" value="SUCCINYLORNITHINE TRANSAMINASE"/>
    <property type="match status" value="1"/>
</dbReference>
<keyword evidence="3" id="KW-0808">Transferase</keyword>
<dbReference type="PIRSF" id="PIRSF000521">
    <property type="entry name" value="Transaminase_4ab_Lys_Orn"/>
    <property type="match status" value="1"/>
</dbReference>
<dbReference type="GO" id="GO:0006526">
    <property type="term" value="P:L-arginine biosynthetic process"/>
    <property type="evidence" value="ECO:0007669"/>
    <property type="project" value="UniProtKB-ARBA"/>
</dbReference>
<dbReference type="Gene3D" id="3.40.640.10">
    <property type="entry name" value="Type I PLP-dependent aspartate aminotransferase-like (Major domain)"/>
    <property type="match status" value="1"/>
</dbReference>
<organism evidence="5">
    <name type="scientific">marine sediment metagenome</name>
    <dbReference type="NCBI Taxonomy" id="412755"/>
    <lineage>
        <taxon>unclassified sequences</taxon>
        <taxon>metagenomes</taxon>
        <taxon>ecological metagenomes</taxon>
    </lineage>
</organism>
<evidence type="ECO:0000256" key="4">
    <source>
        <dbReference type="ARBA" id="ARBA00022898"/>
    </source>
</evidence>
<dbReference type="SUPFAM" id="SSF53383">
    <property type="entry name" value="PLP-dependent transferases"/>
    <property type="match status" value="1"/>
</dbReference>
<evidence type="ECO:0000256" key="2">
    <source>
        <dbReference type="ARBA" id="ARBA00022576"/>
    </source>
</evidence>
<dbReference type="FunFam" id="3.40.640.10:FF:000004">
    <property type="entry name" value="Acetylornithine aminotransferase"/>
    <property type="match status" value="1"/>
</dbReference>
<dbReference type="HAMAP" id="MF_01107">
    <property type="entry name" value="ArgD_aminotrans_3"/>
    <property type="match status" value="1"/>
</dbReference>
<dbReference type="Pfam" id="PF00202">
    <property type="entry name" value="Aminotran_3"/>
    <property type="match status" value="1"/>
</dbReference>
<dbReference type="PANTHER" id="PTHR11986">
    <property type="entry name" value="AMINOTRANSFERASE CLASS III"/>
    <property type="match status" value="1"/>
</dbReference>
<evidence type="ECO:0000256" key="3">
    <source>
        <dbReference type="ARBA" id="ARBA00022679"/>
    </source>
</evidence>
<dbReference type="InterPro" id="IPR005814">
    <property type="entry name" value="Aminotrans_3"/>
</dbReference>
<sequence>MADSKDHQSPLFETYARADLAFERGEGVWLETRDGRRYMDFGGGIAVNSLGHAHPHLVAALKDQAEKLWHVSNLYEIPGQRRLAERLTAATFADRAFFTNSGAEALECAIKTARRYHFVSGAPERFRILTFEGAFHGRTLATIAAGGQKKHLEGFGPKVEGFDQLPFGDHEALKQAAAAPDVAAILIEPIQGEGGIRKVPPQCLRGLRELCDKHGILLIYDEVQTGIGRTGTLYAYEHSGAAPDILASAKGLGGGFPIGVCLATAEAAIGMTPGTHGTTYGGNPLAMAVGNAVLDIVLADGFLEHVRDTALLFKQSLASLSDRYPDVVEEIRGEGLLLGLRAKVPNTELVAGMREQGLLAVPAGDNVVRLLPPLILTADEVREGMARIETAVASLSLGNRRKSA</sequence>
<name>A0A0F9WHZ4_9ZZZZ</name>
<dbReference type="InterPro" id="IPR015421">
    <property type="entry name" value="PyrdxlP-dep_Trfase_major"/>
</dbReference>
<dbReference type="Gene3D" id="3.90.1150.10">
    <property type="entry name" value="Aspartate Aminotransferase, domain 1"/>
    <property type="match status" value="1"/>
</dbReference>
<dbReference type="AlphaFoldDB" id="A0A0F9WHZ4"/>
<keyword evidence="2" id="KW-0032">Aminotransferase</keyword>
<dbReference type="InterPro" id="IPR004636">
    <property type="entry name" value="AcOrn/SuccOrn_fam"/>
</dbReference>
<accession>A0A0F9WHZ4</accession>
<dbReference type="GO" id="GO:0030170">
    <property type="term" value="F:pyridoxal phosphate binding"/>
    <property type="evidence" value="ECO:0007669"/>
    <property type="project" value="InterPro"/>
</dbReference>
<dbReference type="InterPro" id="IPR015424">
    <property type="entry name" value="PyrdxlP-dep_Trfase"/>
</dbReference>
<evidence type="ECO:0000313" key="5">
    <source>
        <dbReference type="EMBL" id="KKN85571.1"/>
    </source>
</evidence>
<comment type="caution">
    <text evidence="5">The sequence shown here is derived from an EMBL/GenBank/DDBJ whole genome shotgun (WGS) entry which is preliminary data.</text>
</comment>
<dbReference type="CDD" id="cd00610">
    <property type="entry name" value="OAT_like"/>
    <property type="match status" value="1"/>
</dbReference>
<reference evidence="5" key="1">
    <citation type="journal article" date="2015" name="Nature">
        <title>Complex archaea that bridge the gap between prokaryotes and eukaryotes.</title>
        <authorList>
            <person name="Spang A."/>
            <person name="Saw J.H."/>
            <person name="Jorgensen S.L."/>
            <person name="Zaremba-Niedzwiedzka K."/>
            <person name="Martijn J."/>
            <person name="Lind A.E."/>
            <person name="van Eijk R."/>
            <person name="Schleper C."/>
            <person name="Guy L."/>
            <person name="Ettema T.J."/>
        </authorList>
    </citation>
    <scope>NUCLEOTIDE SEQUENCE</scope>
</reference>